<dbReference type="AlphaFoldDB" id="A0A3B0VGT8"/>
<name>A0A3B0VGT8_9ZZZZ</name>
<evidence type="ECO:0000256" key="5">
    <source>
        <dbReference type="ARBA" id="ARBA00023136"/>
    </source>
</evidence>
<keyword evidence="5 6" id="KW-0472">Membrane</keyword>
<feature type="transmembrane region" description="Helical" evidence="6">
    <location>
        <begin position="20"/>
        <end position="36"/>
    </location>
</feature>
<dbReference type="PANTHER" id="PTHR33778:SF1">
    <property type="entry name" value="MAGNESIUM TRANSPORTER YHID-RELATED"/>
    <property type="match status" value="1"/>
</dbReference>
<keyword evidence="4 6" id="KW-1133">Transmembrane helix</keyword>
<dbReference type="GO" id="GO:0005886">
    <property type="term" value="C:plasma membrane"/>
    <property type="evidence" value="ECO:0007669"/>
    <property type="project" value="UniProtKB-SubCell"/>
</dbReference>
<dbReference type="Pfam" id="PF02308">
    <property type="entry name" value="MgtC"/>
    <property type="match status" value="1"/>
</dbReference>
<evidence type="ECO:0000256" key="6">
    <source>
        <dbReference type="SAM" id="Phobius"/>
    </source>
</evidence>
<evidence type="ECO:0000259" key="7">
    <source>
        <dbReference type="Pfam" id="PF02308"/>
    </source>
</evidence>
<organism evidence="8">
    <name type="scientific">hydrothermal vent metagenome</name>
    <dbReference type="NCBI Taxonomy" id="652676"/>
    <lineage>
        <taxon>unclassified sequences</taxon>
        <taxon>metagenomes</taxon>
        <taxon>ecological metagenomes</taxon>
    </lineage>
</organism>
<sequence length="151" mass="15727">MDSSPEWAMQLQQVVDWALVWRLTLAAVLGGIVGAERELTGHPAGLRTNILISTSSCLFTILSMNAFPLTGAAQDTARVAAQIVTGVGFLGAGAVIQTKKAVHGLTTAATIWMVAAVGMSVATDLYMLGIVTTIMTTGILVLLGPLSTWLS</sequence>
<evidence type="ECO:0000256" key="2">
    <source>
        <dbReference type="ARBA" id="ARBA00022475"/>
    </source>
</evidence>
<feature type="transmembrane region" description="Helical" evidence="6">
    <location>
        <begin position="48"/>
        <end position="67"/>
    </location>
</feature>
<dbReference type="InterPro" id="IPR003416">
    <property type="entry name" value="MgtC/SapB/SrpB/YhiD_fam"/>
</dbReference>
<feature type="domain" description="MgtC/SapB/SrpB/YhiD N-terminal" evidence="7">
    <location>
        <begin position="23"/>
        <end position="147"/>
    </location>
</feature>
<comment type="subcellular location">
    <subcellularLocation>
        <location evidence="1">Cell membrane</location>
        <topology evidence="1">Multi-pass membrane protein</topology>
    </subcellularLocation>
</comment>
<keyword evidence="3 6" id="KW-0812">Transmembrane</keyword>
<keyword evidence="2" id="KW-1003">Cell membrane</keyword>
<feature type="non-terminal residue" evidence="8">
    <location>
        <position position="151"/>
    </location>
</feature>
<evidence type="ECO:0000313" key="8">
    <source>
        <dbReference type="EMBL" id="VAW42818.1"/>
    </source>
</evidence>
<reference evidence="8" key="1">
    <citation type="submission" date="2018-06" db="EMBL/GenBank/DDBJ databases">
        <authorList>
            <person name="Zhirakovskaya E."/>
        </authorList>
    </citation>
    <scope>NUCLEOTIDE SEQUENCE</scope>
</reference>
<feature type="transmembrane region" description="Helical" evidence="6">
    <location>
        <begin position="101"/>
        <end position="119"/>
    </location>
</feature>
<dbReference type="PANTHER" id="PTHR33778">
    <property type="entry name" value="PROTEIN MGTC"/>
    <property type="match status" value="1"/>
</dbReference>
<evidence type="ECO:0000256" key="3">
    <source>
        <dbReference type="ARBA" id="ARBA00022692"/>
    </source>
</evidence>
<feature type="transmembrane region" description="Helical" evidence="6">
    <location>
        <begin position="79"/>
        <end position="96"/>
    </location>
</feature>
<feature type="transmembrane region" description="Helical" evidence="6">
    <location>
        <begin position="125"/>
        <end position="146"/>
    </location>
</feature>
<proteinExistence type="predicted"/>
<dbReference type="PRINTS" id="PR01837">
    <property type="entry name" value="MGTCSAPBPROT"/>
</dbReference>
<gene>
    <name evidence="8" type="ORF">MNBD_CHLOROFLEXI01-48</name>
</gene>
<evidence type="ECO:0000256" key="4">
    <source>
        <dbReference type="ARBA" id="ARBA00022989"/>
    </source>
</evidence>
<dbReference type="EMBL" id="UOEU01000964">
    <property type="protein sequence ID" value="VAW42818.1"/>
    <property type="molecule type" value="Genomic_DNA"/>
</dbReference>
<accession>A0A3B0VGT8</accession>
<protein>
    <submittedName>
        <fullName evidence="8">Mg(2+)-transport-ATPase-associated protein MgtC</fullName>
    </submittedName>
</protein>
<evidence type="ECO:0000256" key="1">
    <source>
        <dbReference type="ARBA" id="ARBA00004651"/>
    </source>
</evidence>
<dbReference type="InterPro" id="IPR049177">
    <property type="entry name" value="MgtC_SapB_SrpB_YhiD_N"/>
</dbReference>